<name>A0A7J7F244_DICBM</name>
<evidence type="ECO:0000313" key="2">
    <source>
        <dbReference type="Proteomes" id="UP000551758"/>
    </source>
</evidence>
<keyword evidence="2" id="KW-1185">Reference proteome</keyword>
<accession>A0A7J7F244</accession>
<organism evidence="1 2">
    <name type="scientific">Diceros bicornis minor</name>
    <name type="common">South-central black rhinoceros</name>
    <dbReference type="NCBI Taxonomy" id="77932"/>
    <lineage>
        <taxon>Eukaryota</taxon>
        <taxon>Metazoa</taxon>
        <taxon>Chordata</taxon>
        <taxon>Craniata</taxon>
        <taxon>Vertebrata</taxon>
        <taxon>Euteleostomi</taxon>
        <taxon>Mammalia</taxon>
        <taxon>Eutheria</taxon>
        <taxon>Laurasiatheria</taxon>
        <taxon>Perissodactyla</taxon>
        <taxon>Rhinocerotidae</taxon>
        <taxon>Diceros</taxon>
    </lineage>
</organism>
<reference evidence="1 2" key="1">
    <citation type="journal article" date="2020" name="Mol. Biol. Evol.">
        <title>Interspecific Gene Flow and the Evolution of Specialization in Black and White Rhinoceros.</title>
        <authorList>
            <person name="Moodley Y."/>
            <person name="Westbury M.V."/>
            <person name="Russo I.M."/>
            <person name="Gopalakrishnan S."/>
            <person name="Rakotoarivelo A."/>
            <person name="Olsen R.A."/>
            <person name="Prost S."/>
            <person name="Tunstall T."/>
            <person name="Ryder O.A."/>
            <person name="Dalen L."/>
            <person name="Bruford M.W."/>
        </authorList>
    </citation>
    <scope>NUCLEOTIDE SEQUENCE [LARGE SCALE GENOMIC DNA]</scope>
    <source>
        <strain evidence="1">SBR-YM</strain>
        <tissue evidence="1">Skin</tissue>
    </source>
</reference>
<evidence type="ECO:0000313" key="1">
    <source>
        <dbReference type="EMBL" id="KAF5922119.1"/>
    </source>
</evidence>
<feature type="non-terminal residue" evidence="1">
    <location>
        <position position="1"/>
    </location>
</feature>
<proteinExistence type="predicted"/>
<gene>
    <name evidence="1" type="ORF">HPG69_006234</name>
</gene>
<protein>
    <submittedName>
        <fullName evidence="1">Uncharacterized protein</fullName>
    </submittedName>
</protein>
<sequence>MLVSASSASFINSSIFILTGFPGIDQYYPWFSIPFSSICAMYKDPADPKQDKEVVFLENVVKLLDFI</sequence>
<dbReference type="Proteomes" id="UP000551758">
    <property type="component" value="Unassembled WGS sequence"/>
</dbReference>
<dbReference type="EMBL" id="JACDTQ010001533">
    <property type="protein sequence ID" value="KAF5922119.1"/>
    <property type="molecule type" value="Genomic_DNA"/>
</dbReference>
<dbReference type="AlphaFoldDB" id="A0A7J7F244"/>
<comment type="caution">
    <text evidence="1">The sequence shown here is derived from an EMBL/GenBank/DDBJ whole genome shotgun (WGS) entry which is preliminary data.</text>
</comment>